<evidence type="ECO:0000256" key="6">
    <source>
        <dbReference type="SAM" id="SignalP"/>
    </source>
</evidence>
<name>A0A7K1XS34_9SPHI</name>
<organism evidence="9 10">
    <name type="scientific">Hufsiella ginkgonis</name>
    <dbReference type="NCBI Taxonomy" id="2695274"/>
    <lineage>
        <taxon>Bacteria</taxon>
        <taxon>Pseudomonadati</taxon>
        <taxon>Bacteroidota</taxon>
        <taxon>Sphingobacteriia</taxon>
        <taxon>Sphingobacteriales</taxon>
        <taxon>Sphingobacteriaceae</taxon>
        <taxon>Hufsiella</taxon>
    </lineage>
</organism>
<feature type="domain" description="RagB/SusD" evidence="7">
    <location>
        <begin position="279"/>
        <end position="551"/>
    </location>
</feature>
<keyword evidence="3 6" id="KW-0732">Signal</keyword>
<dbReference type="Gene3D" id="1.25.40.390">
    <property type="match status" value="1"/>
</dbReference>
<dbReference type="GO" id="GO:0009279">
    <property type="term" value="C:cell outer membrane"/>
    <property type="evidence" value="ECO:0007669"/>
    <property type="project" value="UniProtKB-SubCell"/>
</dbReference>
<reference evidence="9 10" key="1">
    <citation type="submission" date="2019-11" db="EMBL/GenBank/DDBJ databases">
        <title>Pedobacter sp. HMF7056 Genome sequencing and assembly.</title>
        <authorList>
            <person name="Kang H."/>
            <person name="Kim H."/>
            <person name="Joh K."/>
        </authorList>
    </citation>
    <scope>NUCLEOTIDE SEQUENCE [LARGE SCALE GENOMIC DNA]</scope>
    <source>
        <strain evidence="9 10">HMF7056</strain>
    </source>
</reference>
<comment type="similarity">
    <text evidence="2">Belongs to the SusD family.</text>
</comment>
<sequence>MLNKRTYTSLIAVLAFAFLQACTKNEDIPLEQRTEDVIYDKTDINGVYAEQALTNIYTFLPKGFNRVGNAFLDAATDDAVASDLVSNNINLLSKGTQSSTQTADEAYATNYGGIYRANLFLSKIDIVPVLTTTKQYWKAEARFLRAMFYFELAKRYGGVPLIGDKVLTPDDNAALPRNTYDQVVQYIVTECDAVSPLLQKEPVTQSGRATQGAALALKSRVLLYAASPLNNPGNDPAKWTAAAAAAKAVIDLNYYALNSSFVAAFVNRADKEVILGFQQAKNSNLERANAPIGYTTDLYASTGTTSPTQELVDAFPMNNGQAINAAGSGYNAATPYANRDPRFNATIFYNGAQWLGRAVQTYEGGSDKPNTAVTQTKTGYYLRKFLPDLSTASNYGLVDHNFSIFRYAEMLLNYAEAINESGDVLANRTIAYTQLTNIRKRAGITAGAGSLYGLKANMTQAEMRDAIRLERRIEMAFEEQRFWDVRRWKTAATDFNKILHGMKITMTAPGIFTYQVVSVEPIVFIAPRMYLYPFAFPELQANPALTQNPGW</sequence>
<protein>
    <submittedName>
        <fullName evidence="9">RagB/SusD family nutrient uptake outer membrane protein</fullName>
    </submittedName>
</protein>
<evidence type="ECO:0000259" key="7">
    <source>
        <dbReference type="Pfam" id="PF07980"/>
    </source>
</evidence>
<feature type="signal peptide" evidence="6">
    <location>
        <begin position="1"/>
        <end position="23"/>
    </location>
</feature>
<evidence type="ECO:0000256" key="5">
    <source>
        <dbReference type="ARBA" id="ARBA00023237"/>
    </source>
</evidence>
<dbReference type="Proteomes" id="UP000451233">
    <property type="component" value="Unassembled WGS sequence"/>
</dbReference>
<evidence type="ECO:0000256" key="2">
    <source>
        <dbReference type="ARBA" id="ARBA00006275"/>
    </source>
</evidence>
<dbReference type="PROSITE" id="PS51257">
    <property type="entry name" value="PROKAR_LIPOPROTEIN"/>
    <property type="match status" value="1"/>
</dbReference>
<evidence type="ECO:0000313" key="9">
    <source>
        <dbReference type="EMBL" id="MXV13778.1"/>
    </source>
</evidence>
<feature type="chain" id="PRO_5029844835" evidence="6">
    <location>
        <begin position="24"/>
        <end position="551"/>
    </location>
</feature>
<dbReference type="EMBL" id="WVHS01000001">
    <property type="protein sequence ID" value="MXV13778.1"/>
    <property type="molecule type" value="Genomic_DNA"/>
</dbReference>
<keyword evidence="4" id="KW-0472">Membrane</keyword>
<dbReference type="RefSeq" id="WP_160904808.1">
    <property type="nucleotide sequence ID" value="NZ_WVHS01000001.1"/>
</dbReference>
<dbReference type="SUPFAM" id="SSF48452">
    <property type="entry name" value="TPR-like"/>
    <property type="match status" value="1"/>
</dbReference>
<evidence type="ECO:0000256" key="3">
    <source>
        <dbReference type="ARBA" id="ARBA00022729"/>
    </source>
</evidence>
<accession>A0A7K1XS34</accession>
<feature type="domain" description="SusD-like N-terminal" evidence="8">
    <location>
        <begin position="47"/>
        <end position="223"/>
    </location>
</feature>
<dbReference type="InterPro" id="IPR011990">
    <property type="entry name" value="TPR-like_helical_dom_sf"/>
</dbReference>
<evidence type="ECO:0000313" key="10">
    <source>
        <dbReference type="Proteomes" id="UP000451233"/>
    </source>
</evidence>
<gene>
    <name evidence="9" type="ORF">GS398_00550</name>
</gene>
<dbReference type="InterPro" id="IPR012944">
    <property type="entry name" value="SusD_RagB_dom"/>
</dbReference>
<keyword evidence="10" id="KW-1185">Reference proteome</keyword>
<evidence type="ECO:0000256" key="1">
    <source>
        <dbReference type="ARBA" id="ARBA00004442"/>
    </source>
</evidence>
<evidence type="ECO:0000259" key="8">
    <source>
        <dbReference type="Pfam" id="PF14322"/>
    </source>
</evidence>
<dbReference type="InterPro" id="IPR033985">
    <property type="entry name" value="SusD-like_N"/>
</dbReference>
<dbReference type="AlphaFoldDB" id="A0A7K1XS34"/>
<keyword evidence="5" id="KW-0998">Cell outer membrane</keyword>
<comment type="caution">
    <text evidence="9">The sequence shown here is derived from an EMBL/GenBank/DDBJ whole genome shotgun (WGS) entry which is preliminary data.</text>
</comment>
<dbReference type="Pfam" id="PF14322">
    <property type="entry name" value="SusD-like_3"/>
    <property type="match status" value="1"/>
</dbReference>
<evidence type="ECO:0000256" key="4">
    <source>
        <dbReference type="ARBA" id="ARBA00023136"/>
    </source>
</evidence>
<comment type="subcellular location">
    <subcellularLocation>
        <location evidence="1">Cell outer membrane</location>
    </subcellularLocation>
</comment>
<dbReference type="Pfam" id="PF07980">
    <property type="entry name" value="SusD_RagB"/>
    <property type="match status" value="1"/>
</dbReference>
<proteinExistence type="inferred from homology"/>